<evidence type="ECO:0000313" key="10">
    <source>
        <dbReference type="Proteomes" id="UP000467240"/>
    </source>
</evidence>
<keyword evidence="4 7" id="KW-1133">Transmembrane helix</keyword>
<evidence type="ECO:0000313" key="9">
    <source>
        <dbReference type="EMBL" id="KAB1662510.1"/>
    </source>
</evidence>
<keyword evidence="5 7" id="KW-0472">Membrane</keyword>
<name>A0A7J5C405_9MICO</name>
<accession>A0A7J5C405</accession>
<dbReference type="Pfam" id="PF12823">
    <property type="entry name" value="DUF3817"/>
    <property type="match status" value="1"/>
</dbReference>
<dbReference type="InterPro" id="IPR023845">
    <property type="entry name" value="DUF3817_TM"/>
</dbReference>
<evidence type="ECO:0000256" key="4">
    <source>
        <dbReference type="ARBA" id="ARBA00022989"/>
    </source>
</evidence>
<feature type="domain" description="DUF3817" evidence="8">
    <location>
        <begin position="59"/>
        <end position="144"/>
    </location>
</feature>
<feature type="region of interest" description="Disordered" evidence="6">
    <location>
        <begin position="1"/>
        <end position="35"/>
    </location>
</feature>
<keyword evidence="10" id="KW-1185">Reference proteome</keyword>
<evidence type="ECO:0000256" key="6">
    <source>
        <dbReference type="SAM" id="MobiDB-lite"/>
    </source>
</evidence>
<evidence type="ECO:0000259" key="8">
    <source>
        <dbReference type="Pfam" id="PF12823"/>
    </source>
</evidence>
<keyword evidence="3 7" id="KW-0812">Transmembrane</keyword>
<protein>
    <submittedName>
        <fullName evidence="9">DUF3817 domain-containing protein</fullName>
    </submittedName>
</protein>
<feature type="transmembrane region" description="Helical" evidence="7">
    <location>
        <begin position="193"/>
        <end position="211"/>
    </location>
</feature>
<reference evidence="9 10" key="1">
    <citation type="submission" date="2019-09" db="EMBL/GenBank/DDBJ databases">
        <title>Phylogeny of genus Pseudoclavibacter and closely related genus.</title>
        <authorList>
            <person name="Li Y."/>
        </authorList>
    </citation>
    <scope>NUCLEOTIDE SEQUENCE [LARGE SCALE GENOMIC DNA]</scope>
    <source>
        <strain evidence="9 10">DSM 23821</strain>
    </source>
</reference>
<keyword evidence="2" id="KW-1003">Cell membrane</keyword>
<dbReference type="Proteomes" id="UP000467240">
    <property type="component" value="Unassembled WGS sequence"/>
</dbReference>
<dbReference type="NCBIfam" id="TIGR03954">
    <property type="entry name" value="integ_memb_HG"/>
    <property type="match status" value="1"/>
</dbReference>
<comment type="caution">
    <text evidence="9">The sequence shown here is derived from an EMBL/GenBank/DDBJ whole genome shotgun (WGS) entry which is preliminary data.</text>
</comment>
<dbReference type="EMBL" id="WBJZ01000001">
    <property type="protein sequence ID" value="KAB1662510.1"/>
    <property type="molecule type" value="Genomic_DNA"/>
</dbReference>
<dbReference type="AlphaFoldDB" id="A0A7J5C405"/>
<proteinExistence type="predicted"/>
<sequence>MRAGSSIPATNSRRTGRARDACTRRTRNRNRPEPRTLRRFPTRCRQKAVACDLVTPRTLLRTVSIGEAATWALLLFGMWLKYGARTTDAVVTLAGSLHGGMFIAYLACTMLVGLNQRWPWHMFLLGGIAAVPPFATLLFDWFAERRRMLAGGWRTVAAPQPVGATGDVTLPGRRPAPLGFLDPLLYWAVRHPITLVAIVVAFSTVAVTMSLTH</sequence>
<dbReference type="PANTHER" id="PTHR40077">
    <property type="entry name" value="MEMBRANE PROTEIN-RELATED"/>
    <property type="match status" value="1"/>
</dbReference>
<dbReference type="OrthoDB" id="3396203at2"/>
<dbReference type="GO" id="GO:0005886">
    <property type="term" value="C:plasma membrane"/>
    <property type="evidence" value="ECO:0007669"/>
    <property type="project" value="UniProtKB-SubCell"/>
</dbReference>
<evidence type="ECO:0000256" key="3">
    <source>
        <dbReference type="ARBA" id="ARBA00022692"/>
    </source>
</evidence>
<evidence type="ECO:0000256" key="1">
    <source>
        <dbReference type="ARBA" id="ARBA00004651"/>
    </source>
</evidence>
<evidence type="ECO:0000256" key="2">
    <source>
        <dbReference type="ARBA" id="ARBA00022475"/>
    </source>
</evidence>
<feature type="transmembrane region" description="Helical" evidence="7">
    <location>
        <begin position="118"/>
        <end position="139"/>
    </location>
</feature>
<organism evidence="9 10">
    <name type="scientific">Pseudoclavibacter chungangensis</name>
    <dbReference type="NCBI Taxonomy" id="587635"/>
    <lineage>
        <taxon>Bacteria</taxon>
        <taxon>Bacillati</taxon>
        <taxon>Actinomycetota</taxon>
        <taxon>Actinomycetes</taxon>
        <taxon>Micrococcales</taxon>
        <taxon>Microbacteriaceae</taxon>
        <taxon>Pseudoclavibacter</taxon>
    </lineage>
</organism>
<evidence type="ECO:0000256" key="7">
    <source>
        <dbReference type="SAM" id="Phobius"/>
    </source>
</evidence>
<comment type="subcellular location">
    <subcellularLocation>
        <location evidence="1">Cell membrane</location>
        <topology evidence="1">Multi-pass membrane protein</topology>
    </subcellularLocation>
</comment>
<feature type="transmembrane region" description="Helical" evidence="7">
    <location>
        <begin position="63"/>
        <end position="82"/>
    </location>
</feature>
<feature type="transmembrane region" description="Helical" evidence="7">
    <location>
        <begin position="89"/>
        <end position="112"/>
    </location>
</feature>
<evidence type="ECO:0000256" key="5">
    <source>
        <dbReference type="ARBA" id="ARBA00023136"/>
    </source>
</evidence>
<gene>
    <name evidence="9" type="ORF">F8O01_00750</name>
</gene>
<dbReference type="PANTHER" id="PTHR40077:SF1">
    <property type="entry name" value="MEMBRANE PROTEIN"/>
    <property type="match status" value="1"/>
</dbReference>